<keyword evidence="15" id="KW-1185">Reference proteome</keyword>
<comment type="subcellular location">
    <subcellularLocation>
        <location evidence="1">Cell membrane</location>
        <topology evidence="1">Multi-pass membrane protein</topology>
    </subcellularLocation>
</comment>
<proteinExistence type="inferred from homology"/>
<dbReference type="RefSeq" id="WP_128698919.1">
    <property type="nucleotide sequence ID" value="NZ_CP019384.1"/>
</dbReference>
<dbReference type="EMBL" id="CP019384">
    <property type="protein sequence ID" value="QAT16284.1"/>
    <property type="molecule type" value="Genomic_DNA"/>
</dbReference>
<keyword evidence="4 10" id="KW-0812">Transmembrane</keyword>
<evidence type="ECO:0000256" key="5">
    <source>
        <dbReference type="ARBA" id="ARBA00022737"/>
    </source>
</evidence>
<evidence type="ECO:0000259" key="13">
    <source>
        <dbReference type="PROSITE" id="PS51846"/>
    </source>
</evidence>
<dbReference type="Gene3D" id="3.30.465.10">
    <property type="match status" value="1"/>
</dbReference>
<protein>
    <recommendedName>
        <fullName evidence="16">HlyC/CorC family transporter</fullName>
    </recommendedName>
</protein>
<evidence type="ECO:0000256" key="11">
    <source>
        <dbReference type="SAM" id="Phobius"/>
    </source>
</evidence>
<keyword evidence="8 10" id="KW-0472">Membrane</keyword>
<keyword evidence="5" id="KW-0677">Repeat</keyword>
<dbReference type="InterPro" id="IPR005170">
    <property type="entry name" value="Transptr-assoc_dom"/>
</dbReference>
<dbReference type="AlphaFoldDB" id="A0A410P2N7"/>
<feature type="transmembrane region" description="Helical" evidence="11">
    <location>
        <begin position="6"/>
        <end position="31"/>
    </location>
</feature>
<evidence type="ECO:0000256" key="8">
    <source>
        <dbReference type="ARBA" id="ARBA00023136"/>
    </source>
</evidence>
<sequence>MTVSLVILKFGLLVVFLSFSAFFSASETALFSLDSIKIKRLGQGGRDTSRIIRLMENPLRCLTTILAGNTLVNIAIAALMTSLLMDLLGQPGVSVSIGVTTFVLLLFGEVTPKTIAIHNNERLSYVLSRPLYVFERLFRPFLFLSTKICDAIISAMGWQPKKEPTLTEEEFKTVIEVVHKHGIVGKNEKEMVVSILELTTTTAQEIMTPRMDIKAISMDWDAPRVRDAARAGLHSRFPAYKDSFDNIQGFVAAKDLFLDTEKPLAELVRPVMFVPATKKISVLIKDFYKQDARLAVVVDEYGGTSGLVTLEDILEEIFGEINDEFKAPERMIESLGKGVFRLNGKVPVEEAVRICGLRIKKGDYETMAGFLLDIFGKIPSEGESIQTQDGEFTVEKVAGRRIKSMILKKWA</sequence>
<dbReference type="Pfam" id="PF03471">
    <property type="entry name" value="CorC_HlyC"/>
    <property type="match status" value="1"/>
</dbReference>
<comment type="similarity">
    <text evidence="2">Belongs to the UPF0053 family.</text>
</comment>
<dbReference type="InterPro" id="IPR044751">
    <property type="entry name" value="Ion_transp-like_CBS"/>
</dbReference>
<evidence type="ECO:0008006" key="16">
    <source>
        <dbReference type="Google" id="ProtNLM"/>
    </source>
</evidence>
<dbReference type="FunFam" id="3.10.580.10:FF:000002">
    <property type="entry name" value="Magnesium/cobalt efflux protein CorC"/>
    <property type="match status" value="1"/>
</dbReference>
<evidence type="ECO:0000256" key="6">
    <source>
        <dbReference type="ARBA" id="ARBA00022989"/>
    </source>
</evidence>
<dbReference type="InterPro" id="IPR046342">
    <property type="entry name" value="CBS_dom_sf"/>
</dbReference>
<dbReference type="CDD" id="cd04590">
    <property type="entry name" value="CBS_pair_CorC_HlyC_assoc"/>
    <property type="match status" value="1"/>
</dbReference>
<feature type="domain" description="CNNM transmembrane" evidence="13">
    <location>
        <begin position="2"/>
        <end position="188"/>
    </location>
</feature>
<dbReference type="KEGG" id="vai:BU251_00275"/>
<dbReference type="Pfam" id="PF01595">
    <property type="entry name" value="CNNM"/>
    <property type="match status" value="1"/>
</dbReference>
<evidence type="ECO:0000256" key="4">
    <source>
        <dbReference type="ARBA" id="ARBA00022692"/>
    </source>
</evidence>
<dbReference type="SUPFAM" id="SSF54631">
    <property type="entry name" value="CBS-domain pair"/>
    <property type="match status" value="1"/>
</dbReference>
<dbReference type="InterPro" id="IPR016169">
    <property type="entry name" value="FAD-bd_PCMH_sub2"/>
</dbReference>
<feature type="domain" description="CBS" evidence="12">
    <location>
        <begin position="267"/>
        <end position="324"/>
    </location>
</feature>
<name>A0A410P2N7_VELA1</name>
<dbReference type="SMART" id="SM01091">
    <property type="entry name" value="CorC_HlyC"/>
    <property type="match status" value="1"/>
</dbReference>
<dbReference type="GO" id="GO:0005886">
    <property type="term" value="C:plasma membrane"/>
    <property type="evidence" value="ECO:0007669"/>
    <property type="project" value="UniProtKB-SubCell"/>
</dbReference>
<keyword evidence="6 10" id="KW-1133">Transmembrane helix</keyword>
<dbReference type="OrthoDB" id="9798188at2"/>
<evidence type="ECO:0000256" key="1">
    <source>
        <dbReference type="ARBA" id="ARBA00004651"/>
    </source>
</evidence>
<accession>A0A410P2N7</accession>
<evidence type="ECO:0000313" key="14">
    <source>
        <dbReference type="EMBL" id="QAT16284.1"/>
    </source>
</evidence>
<evidence type="ECO:0000313" key="15">
    <source>
        <dbReference type="Proteomes" id="UP000287243"/>
    </source>
</evidence>
<dbReference type="GO" id="GO:0050660">
    <property type="term" value="F:flavin adenine dinucleotide binding"/>
    <property type="evidence" value="ECO:0007669"/>
    <property type="project" value="InterPro"/>
</dbReference>
<evidence type="ECO:0000256" key="2">
    <source>
        <dbReference type="ARBA" id="ARBA00006337"/>
    </source>
</evidence>
<keyword evidence="3" id="KW-1003">Cell membrane</keyword>
<dbReference type="Pfam" id="PF00571">
    <property type="entry name" value="CBS"/>
    <property type="match status" value="1"/>
</dbReference>
<dbReference type="PROSITE" id="PS51846">
    <property type="entry name" value="CNNM"/>
    <property type="match status" value="1"/>
</dbReference>
<dbReference type="InterPro" id="IPR002550">
    <property type="entry name" value="CNNM"/>
</dbReference>
<dbReference type="InterPro" id="IPR036318">
    <property type="entry name" value="FAD-bd_PCMH-like_sf"/>
</dbReference>
<dbReference type="InterPro" id="IPR000644">
    <property type="entry name" value="CBS_dom"/>
</dbReference>
<evidence type="ECO:0000256" key="9">
    <source>
        <dbReference type="PROSITE-ProRule" id="PRU00703"/>
    </source>
</evidence>
<gene>
    <name evidence="14" type="ORF">BU251_00275</name>
</gene>
<feature type="transmembrane region" description="Helical" evidence="11">
    <location>
        <begin position="87"/>
        <end position="107"/>
    </location>
</feature>
<dbReference type="PROSITE" id="PS51371">
    <property type="entry name" value="CBS"/>
    <property type="match status" value="1"/>
</dbReference>
<evidence type="ECO:0000256" key="10">
    <source>
        <dbReference type="PROSITE-ProRule" id="PRU01193"/>
    </source>
</evidence>
<dbReference type="PANTHER" id="PTHR22777:SF32">
    <property type="entry name" value="UPF0053 INNER MEMBRANE PROTEIN YFJD"/>
    <property type="match status" value="1"/>
</dbReference>
<keyword evidence="7 9" id="KW-0129">CBS domain</keyword>
<dbReference type="PANTHER" id="PTHR22777">
    <property type="entry name" value="HEMOLYSIN-RELATED"/>
    <property type="match status" value="1"/>
</dbReference>
<dbReference type="Proteomes" id="UP000287243">
    <property type="component" value="Chromosome"/>
</dbReference>
<reference evidence="14 15" key="1">
    <citation type="submission" date="2017-01" db="EMBL/GenBank/DDBJ databases">
        <title>First insights into the biology of 'candidatus Vampirococcus archaeovorus'.</title>
        <authorList>
            <person name="Kizina J."/>
            <person name="Jordan S."/>
            <person name="Stueber K."/>
            <person name="Reinhardt R."/>
            <person name="Harder J."/>
        </authorList>
    </citation>
    <scope>NUCLEOTIDE SEQUENCE [LARGE SCALE GENOMIC DNA]</scope>
    <source>
        <strain evidence="14 15">LiM</strain>
    </source>
</reference>
<evidence type="ECO:0000256" key="7">
    <source>
        <dbReference type="ARBA" id="ARBA00023122"/>
    </source>
</evidence>
<organism evidence="14 15">
    <name type="scientific">Velamenicoccus archaeovorus</name>
    <dbReference type="NCBI Taxonomy" id="1930593"/>
    <lineage>
        <taxon>Bacteria</taxon>
        <taxon>Pseudomonadati</taxon>
        <taxon>Candidatus Omnitrophota</taxon>
        <taxon>Candidatus Velamenicoccus</taxon>
    </lineage>
</organism>
<dbReference type="Gene3D" id="3.10.580.10">
    <property type="entry name" value="CBS-domain"/>
    <property type="match status" value="1"/>
</dbReference>
<feature type="transmembrane region" description="Helical" evidence="11">
    <location>
        <begin position="59"/>
        <end position="81"/>
    </location>
</feature>
<dbReference type="SUPFAM" id="SSF56176">
    <property type="entry name" value="FAD-binding/transporter-associated domain-like"/>
    <property type="match status" value="1"/>
</dbReference>
<evidence type="ECO:0000256" key="3">
    <source>
        <dbReference type="ARBA" id="ARBA00022475"/>
    </source>
</evidence>
<evidence type="ECO:0000259" key="12">
    <source>
        <dbReference type="PROSITE" id="PS51371"/>
    </source>
</evidence>